<keyword evidence="2" id="KW-0328">Glycosyltransferase</keyword>
<protein>
    <submittedName>
        <fullName evidence="5">Glycosyl transferase family 2</fullName>
    </submittedName>
</protein>
<evidence type="ECO:0000256" key="1">
    <source>
        <dbReference type="ARBA" id="ARBA00006739"/>
    </source>
</evidence>
<evidence type="ECO:0000256" key="3">
    <source>
        <dbReference type="ARBA" id="ARBA00022679"/>
    </source>
</evidence>
<reference evidence="6" key="1">
    <citation type="submission" date="2016-10" db="EMBL/GenBank/DDBJ databases">
        <authorList>
            <person name="Varghese N."/>
            <person name="Submissions S."/>
        </authorList>
    </citation>
    <scope>NUCLEOTIDE SEQUENCE [LARGE SCALE GENOMIC DNA]</scope>
    <source>
        <strain evidence="6">CGMCC 1.8704</strain>
    </source>
</reference>
<evidence type="ECO:0000259" key="4">
    <source>
        <dbReference type="Pfam" id="PF00535"/>
    </source>
</evidence>
<dbReference type="OrthoDB" id="9771846at2"/>
<proteinExistence type="inferred from homology"/>
<evidence type="ECO:0000256" key="2">
    <source>
        <dbReference type="ARBA" id="ARBA00022676"/>
    </source>
</evidence>
<dbReference type="SUPFAM" id="SSF53448">
    <property type="entry name" value="Nucleotide-diphospho-sugar transferases"/>
    <property type="match status" value="1"/>
</dbReference>
<dbReference type="Gene3D" id="3.90.550.10">
    <property type="entry name" value="Spore Coat Polysaccharide Biosynthesis Protein SpsA, Chain A"/>
    <property type="match status" value="1"/>
</dbReference>
<dbReference type="STRING" id="604089.SAMN04487942_0090"/>
<organism evidence="5 6">
    <name type="scientific">Flavobacterium sinopsychrotolerans</name>
    <dbReference type="NCBI Taxonomy" id="604089"/>
    <lineage>
        <taxon>Bacteria</taxon>
        <taxon>Pseudomonadati</taxon>
        <taxon>Bacteroidota</taxon>
        <taxon>Flavobacteriia</taxon>
        <taxon>Flavobacteriales</taxon>
        <taxon>Flavobacteriaceae</taxon>
        <taxon>Flavobacterium</taxon>
    </lineage>
</organism>
<accession>A0A1H8RLB4</accession>
<comment type="similarity">
    <text evidence="1">Belongs to the glycosyltransferase 2 family.</text>
</comment>
<dbReference type="Pfam" id="PF00535">
    <property type="entry name" value="Glycos_transf_2"/>
    <property type="match status" value="1"/>
</dbReference>
<evidence type="ECO:0000313" key="5">
    <source>
        <dbReference type="EMBL" id="SEO67132.1"/>
    </source>
</evidence>
<dbReference type="PANTHER" id="PTHR43630">
    <property type="entry name" value="POLY-BETA-1,6-N-ACETYL-D-GLUCOSAMINE SYNTHASE"/>
    <property type="match status" value="1"/>
</dbReference>
<dbReference type="RefSeq" id="WP_091174212.1">
    <property type="nucleotide sequence ID" value="NZ_CBCSFM010000014.1"/>
</dbReference>
<name>A0A1H8RLB4_9FLAO</name>
<dbReference type="PANTHER" id="PTHR43630:SF1">
    <property type="entry name" value="POLY-BETA-1,6-N-ACETYL-D-GLUCOSAMINE SYNTHASE"/>
    <property type="match status" value="1"/>
</dbReference>
<dbReference type="AlphaFoldDB" id="A0A1H8RLB4"/>
<feature type="domain" description="Glycosyltransferase 2-like" evidence="4">
    <location>
        <begin position="3"/>
        <end position="110"/>
    </location>
</feature>
<dbReference type="GO" id="GO:0016757">
    <property type="term" value="F:glycosyltransferase activity"/>
    <property type="evidence" value="ECO:0007669"/>
    <property type="project" value="UniProtKB-KW"/>
</dbReference>
<evidence type="ECO:0000313" key="6">
    <source>
        <dbReference type="Proteomes" id="UP000198657"/>
    </source>
</evidence>
<keyword evidence="3 5" id="KW-0808">Transferase</keyword>
<dbReference type="Proteomes" id="UP000198657">
    <property type="component" value="Unassembled WGS sequence"/>
</dbReference>
<dbReference type="InterPro" id="IPR029044">
    <property type="entry name" value="Nucleotide-diphossugar_trans"/>
</dbReference>
<gene>
    <name evidence="5" type="ORF">SAMN04487942_0090</name>
</gene>
<keyword evidence="6" id="KW-1185">Reference proteome</keyword>
<dbReference type="EMBL" id="FODN01000012">
    <property type="protein sequence ID" value="SEO67132.1"/>
    <property type="molecule type" value="Genomic_DNA"/>
</dbReference>
<sequence>MISVVIRNKNQDKALEFLLRNLSERYKGDFDEVIVLDNLSTDDSKLISEKYKAKFITVEKFSYGASANLAAETAKNNIVIIFSAHSFPVSHDFFKLIKEKFKGREDELAGLRCLHNINDYSGYINNISSSDDYNKAGLIFACSAFNKKVWQKHPFKSDITTFEDKEWTKRVVAEGYKIEFVPSIFCYQINRTKAQNFFRFKNEVIGSYQLHHSNFTIFKSFKGFLHSGFKTTLNCFIEIFYIFKRFFFMIKFLTNKPNRF</sequence>
<dbReference type="InterPro" id="IPR001173">
    <property type="entry name" value="Glyco_trans_2-like"/>
</dbReference>